<dbReference type="PRINTS" id="PR00413">
    <property type="entry name" value="HADHALOGNASE"/>
</dbReference>
<evidence type="ECO:0000313" key="3">
    <source>
        <dbReference type="Proteomes" id="UP000000954"/>
    </source>
</evidence>
<dbReference type="Gene3D" id="3.40.50.1000">
    <property type="entry name" value="HAD superfamily/HAD-like"/>
    <property type="match status" value="1"/>
</dbReference>
<dbReference type="NCBIfam" id="TIGR01549">
    <property type="entry name" value="HAD-SF-IA-v1"/>
    <property type="match status" value="1"/>
</dbReference>
<evidence type="ECO:0000313" key="2">
    <source>
        <dbReference type="EMBL" id="ACU94774.1"/>
    </source>
</evidence>
<dbReference type="PANTHER" id="PTHR43434:SF1">
    <property type="entry name" value="PHOSPHOGLYCOLATE PHOSPHATASE"/>
    <property type="match status" value="1"/>
</dbReference>
<dbReference type="GO" id="GO:0008967">
    <property type="term" value="F:phosphoglycolate phosphatase activity"/>
    <property type="evidence" value="ECO:0007669"/>
    <property type="project" value="TreeGrafter"/>
</dbReference>
<dbReference type="Pfam" id="PF13419">
    <property type="entry name" value="HAD_2"/>
    <property type="match status" value="1"/>
</dbReference>
<dbReference type="InterPro" id="IPR041492">
    <property type="entry name" value="HAD_2"/>
</dbReference>
<dbReference type="InterPro" id="IPR050155">
    <property type="entry name" value="HAD-like_hydrolase_sf"/>
</dbReference>
<sequence length="296" mass="32569">MNSSANEVASLRQSSSLQGILFDLDGTLLDTYDLLQQSFRRATREVLGYVAPMEHFNRTIGRPLDEQMLGYGDEETARALSAAYRSYDHQMRANALKTFDGMEETLEELKCDGWRLGVVTSKRHESAQFCLDLFDMMRFFECLIGADDVVRPKPDPNPIEVGSHLLGLESTQCLYVGDSPYDMQAAAASGARGIAVAWGQHPIETLCEQHPVACCATPADLPRLARSLRDKTFNKNGSTQSAVHMDSAFTAVYNSTASSQAACQTNIRMSNEAGTENSNQAHVKDSTQCDVKAPIR</sequence>
<dbReference type="InterPro" id="IPR023214">
    <property type="entry name" value="HAD_sf"/>
</dbReference>
<dbReference type="eggNOG" id="COG0546">
    <property type="taxonomic scope" value="Bacteria"/>
</dbReference>
<reference evidence="2 3" key="1">
    <citation type="journal article" date="2009" name="Stand. Genomic Sci.">
        <title>Complete genome sequence of Cryptobacterium curtum type strain (12-3).</title>
        <authorList>
            <person name="Mavrommatis K."/>
            <person name="Pukall R."/>
            <person name="Rohde C."/>
            <person name="Chen F."/>
            <person name="Sims D."/>
            <person name="Brettin T."/>
            <person name="Kuske C."/>
            <person name="Detter J.C."/>
            <person name="Han C."/>
            <person name="Lapidus A."/>
            <person name="Copeland A."/>
            <person name="Glavina Del Rio T."/>
            <person name="Nolan M."/>
            <person name="Lucas S."/>
            <person name="Tice H."/>
            <person name="Cheng J.F."/>
            <person name="Bruce D."/>
            <person name="Goodwin L."/>
            <person name="Pitluck S."/>
            <person name="Ovchinnikova G."/>
            <person name="Pati A."/>
            <person name="Ivanova N."/>
            <person name="Chen A."/>
            <person name="Palaniappan K."/>
            <person name="Chain P."/>
            <person name="D'haeseleer P."/>
            <person name="Goker M."/>
            <person name="Bristow J."/>
            <person name="Eisen J.A."/>
            <person name="Markowitz V."/>
            <person name="Hugenholtz P."/>
            <person name="Rohde M."/>
            <person name="Klenk H.P."/>
            <person name="Kyrpides N.C."/>
        </authorList>
    </citation>
    <scope>NUCLEOTIDE SEQUENCE [LARGE SCALE GENOMIC DNA]</scope>
    <source>
        <strain evidence="3">ATCC 700683 / DSM 15641 / 12-3</strain>
    </source>
</reference>
<dbReference type="InterPro" id="IPR023198">
    <property type="entry name" value="PGP-like_dom2"/>
</dbReference>
<dbReference type="GO" id="GO:0006281">
    <property type="term" value="P:DNA repair"/>
    <property type="evidence" value="ECO:0007669"/>
    <property type="project" value="TreeGrafter"/>
</dbReference>
<dbReference type="Proteomes" id="UP000000954">
    <property type="component" value="Chromosome"/>
</dbReference>
<proteinExistence type="predicted"/>
<dbReference type="NCBIfam" id="TIGR01509">
    <property type="entry name" value="HAD-SF-IA-v3"/>
    <property type="match status" value="1"/>
</dbReference>
<dbReference type="AlphaFoldDB" id="C7MPD4"/>
<dbReference type="SUPFAM" id="SSF56784">
    <property type="entry name" value="HAD-like"/>
    <property type="match status" value="1"/>
</dbReference>
<dbReference type="STRING" id="469378.Ccur_10830"/>
<dbReference type="EMBL" id="CP001682">
    <property type="protein sequence ID" value="ACU94774.1"/>
    <property type="molecule type" value="Genomic_DNA"/>
</dbReference>
<dbReference type="SFLD" id="SFLDS00003">
    <property type="entry name" value="Haloacid_Dehalogenase"/>
    <property type="match status" value="1"/>
</dbReference>
<dbReference type="KEGG" id="ccu:Ccur_10830"/>
<feature type="region of interest" description="Disordered" evidence="1">
    <location>
        <begin position="272"/>
        <end position="296"/>
    </location>
</feature>
<organism evidence="2 3">
    <name type="scientific">Cryptobacterium curtum (strain ATCC 700683 / DSM 15641 / CCUG 43107 / 12-3)</name>
    <dbReference type="NCBI Taxonomy" id="469378"/>
    <lineage>
        <taxon>Bacteria</taxon>
        <taxon>Bacillati</taxon>
        <taxon>Actinomycetota</taxon>
        <taxon>Coriobacteriia</taxon>
        <taxon>Eggerthellales</taxon>
        <taxon>Eggerthellaceae</taxon>
        <taxon>Cryptobacterium</taxon>
    </lineage>
</organism>
<dbReference type="SFLD" id="SFLDG01129">
    <property type="entry name" value="C1.5:_HAD__Beta-PGM__Phosphata"/>
    <property type="match status" value="1"/>
</dbReference>
<feature type="compositionally biased region" description="Polar residues" evidence="1">
    <location>
        <begin position="272"/>
        <end position="281"/>
    </location>
</feature>
<dbReference type="InterPro" id="IPR006439">
    <property type="entry name" value="HAD-SF_hydro_IA"/>
</dbReference>
<dbReference type="InterPro" id="IPR036412">
    <property type="entry name" value="HAD-like_sf"/>
</dbReference>
<dbReference type="OrthoDB" id="9797743at2"/>
<gene>
    <name evidence="2" type="ordered locus">Ccur_10830</name>
</gene>
<dbReference type="RefSeq" id="WP_012803459.1">
    <property type="nucleotide sequence ID" value="NC_013170.1"/>
</dbReference>
<dbReference type="HOGENOM" id="CLU_045011_19_3_11"/>
<protein>
    <submittedName>
        <fullName evidence="2">Haloacid dehalogenase superfamily enzyme, subfamily IA</fullName>
    </submittedName>
</protein>
<evidence type="ECO:0000256" key="1">
    <source>
        <dbReference type="SAM" id="MobiDB-lite"/>
    </source>
</evidence>
<dbReference type="GO" id="GO:0005829">
    <property type="term" value="C:cytosol"/>
    <property type="evidence" value="ECO:0007669"/>
    <property type="project" value="TreeGrafter"/>
</dbReference>
<name>C7MPD4_CRYCD</name>
<dbReference type="Gene3D" id="1.10.150.240">
    <property type="entry name" value="Putative phosphatase, domain 2"/>
    <property type="match status" value="1"/>
</dbReference>
<accession>C7MPD4</accession>
<dbReference type="PANTHER" id="PTHR43434">
    <property type="entry name" value="PHOSPHOGLYCOLATE PHOSPHATASE"/>
    <property type="match status" value="1"/>
</dbReference>
<keyword evidence="3" id="KW-1185">Reference proteome</keyword>